<dbReference type="GO" id="GO:0016491">
    <property type="term" value="F:oxidoreductase activity"/>
    <property type="evidence" value="ECO:0007669"/>
    <property type="project" value="UniProtKB-KW"/>
</dbReference>
<dbReference type="InterPro" id="IPR036291">
    <property type="entry name" value="NAD(P)-bd_dom_sf"/>
</dbReference>
<dbReference type="NCBIfam" id="NF005559">
    <property type="entry name" value="PRK07231.1"/>
    <property type="match status" value="1"/>
</dbReference>
<keyword evidence="2 3" id="KW-0560">Oxidoreductase</keyword>
<dbReference type="Pfam" id="PF13561">
    <property type="entry name" value="adh_short_C2"/>
    <property type="match status" value="1"/>
</dbReference>
<dbReference type="PRINTS" id="PR00080">
    <property type="entry name" value="SDRFAMILY"/>
</dbReference>
<proteinExistence type="inferred from homology"/>
<dbReference type="SUPFAM" id="SSF51735">
    <property type="entry name" value="NAD(P)-binding Rossmann-fold domains"/>
    <property type="match status" value="1"/>
</dbReference>
<dbReference type="EMBL" id="LR633967">
    <property type="protein sequence ID" value="VUX56260.1"/>
    <property type="molecule type" value="Genomic_DNA"/>
</dbReference>
<dbReference type="PROSITE" id="PS00061">
    <property type="entry name" value="ADH_SHORT"/>
    <property type="match status" value="1"/>
</dbReference>
<protein>
    <submittedName>
        <fullName evidence="3">2,5-dichloro-2,5-cyclohexadiene-1,4-diol dehydrogenase</fullName>
        <ecNumber evidence="3">1.1.1.-</ecNumber>
    </submittedName>
</protein>
<dbReference type="InterPro" id="IPR020904">
    <property type="entry name" value="Sc_DH/Rdtase_CS"/>
</dbReference>
<sequence length="259" mass="26833">MNPMGRVDKKIALVTGAAQGLGAAISIMLANEGAKVALSDINIEGAREVASGINADHPDNAIALEQDVADEAGWQRVLGQVQADFGGLNILVNNAGIGSVASVEDESYENWRRVHAVDLDSVFLGCKYGIPLIAESGGGSIVNISSISGIIAGHNLAAYNSAKAAVRHLSKSVALHCARAGNNIRCNSVHPVFIDTPILDGMAQGGDRKAALQKLGRQIPIGHIGQPDDVAYAVLYLASDESNFVTGSEIKVDGGISAM</sequence>
<dbReference type="PANTHER" id="PTHR24321">
    <property type="entry name" value="DEHYDROGENASES, SHORT CHAIN"/>
    <property type="match status" value="1"/>
</dbReference>
<comment type="similarity">
    <text evidence="1">Belongs to the short-chain dehydrogenases/reductases (SDR) family.</text>
</comment>
<dbReference type="EC" id="1.1.1.-" evidence="3"/>
<dbReference type="NCBIfam" id="NF005473">
    <property type="entry name" value="PRK07069.1"/>
    <property type="match status" value="1"/>
</dbReference>
<reference evidence="3" key="1">
    <citation type="submission" date="2019-07" db="EMBL/GenBank/DDBJ databases">
        <authorList>
            <person name="Weber M."/>
            <person name="Kostadinov I."/>
            <person name="Kostadinov D I."/>
        </authorList>
    </citation>
    <scope>NUCLEOTIDE SEQUENCE</scope>
    <source>
        <strain evidence="3">Gfbio:sag-sample-m06:053724c1-46a9-4a36-b237-ea2bf867836b</strain>
    </source>
</reference>
<dbReference type="InterPro" id="IPR002347">
    <property type="entry name" value="SDR_fam"/>
</dbReference>
<dbReference type="PRINTS" id="PR00081">
    <property type="entry name" value="GDHRDH"/>
</dbReference>
<dbReference type="PANTHER" id="PTHR24321:SF15">
    <property type="entry name" value="OXIDOREDUCTASE UCPA"/>
    <property type="match status" value="1"/>
</dbReference>
<organism evidence="3">
    <name type="scientific">uncultured Woeseiaceae bacterium</name>
    <dbReference type="NCBI Taxonomy" id="1983305"/>
    <lineage>
        <taxon>Bacteria</taxon>
        <taxon>Pseudomonadati</taxon>
        <taxon>Pseudomonadota</taxon>
        <taxon>Gammaproteobacteria</taxon>
        <taxon>Woeseiales</taxon>
        <taxon>Woeseiaceae</taxon>
        <taxon>environmental samples</taxon>
    </lineage>
</organism>
<accession>A0A7D9D2H8</accession>
<name>A0A7D9D2H8_9GAMM</name>
<dbReference type="FunFam" id="3.40.50.720:FF:000084">
    <property type="entry name" value="Short-chain dehydrogenase reductase"/>
    <property type="match status" value="1"/>
</dbReference>
<evidence type="ECO:0000313" key="3">
    <source>
        <dbReference type="EMBL" id="VUX56260.1"/>
    </source>
</evidence>
<dbReference type="AlphaFoldDB" id="A0A7D9D2H8"/>
<evidence type="ECO:0000256" key="2">
    <source>
        <dbReference type="ARBA" id="ARBA00023002"/>
    </source>
</evidence>
<evidence type="ECO:0000256" key="1">
    <source>
        <dbReference type="ARBA" id="ARBA00006484"/>
    </source>
</evidence>
<dbReference type="Gene3D" id="3.40.50.720">
    <property type="entry name" value="NAD(P)-binding Rossmann-like Domain"/>
    <property type="match status" value="1"/>
</dbReference>
<gene>
    <name evidence="3" type="primary">linX</name>
    <name evidence="3" type="ORF">JTBM06_V1_480004</name>
</gene>